<comment type="cofactor">
    <cofactor evidence="2">
        <name>a divalent metal cation</name>
        <dbReference type="ChEBI" id="CHEBI:60240"/>
    </cofactor>
</comment>
<dbReference type="InterPro" id="IPR050088">
    <property type="entry name" value="IspD/TarI_cytidylyltransf_bact"/>
</dbReference>
<dbReference type="PANTHER" id="PTHR32125:SF4">
    <property type="entry name" value="2-C-METHYL-D-ERYTHRITOL 4-PHOSPHATE CYTIDYLYLTRANSFERASE, CHLOROPLASTIC"/>
    <property type="match status" value="1"/>
</dbReference>
<comment type="similarity">
    <text evidence="5">Belongs to the IspD/TarI cytidylyltransferase family. IspD subfamily.</text>
</comment>
<dbReference type="GO" id="GO:0008685">
    <property type="term" value="F:2-C-methyl-D-erythritol 2,4-cyclodiphosphate synthase activity"/>
    <property type="evidence" value="ECO:0007669"/>
    <property type="project" value="UniProtKB-EC"/>
</dbReference>
<dbReference type="SUPFAM" id="SSF53448">
    <property type="entry name" value="Nucleotide-diphospho-sugar transferases"/>
    <property type="match status" value="1"/>
</dbReference>
<evidence type="ECO:0000256" key="8">
    <source>
        <dbReference type="ARBA" id="ARBA00022723"/>
    </source>
</evidence>
<dbReference type="CDD" id="cd00554">
    <property type="entry name" value="MECDP_synthase"/>
    <property type="match status" value="1"/>
</dbReference>
<organism evidence="13">
    <name type="scientific">freshwater metagenome</name>
    <dbReference type="NCBI Taxonomy" id="449393"/>
    <lineage>
        <taxon>unclassified sequences</taxon>
        <taxon>metagenomes</taxon>
        <taxon>ecological metagenomes</taxon>
    </lineage>
</organism>
<dbReference type="InterPro" id="IPR026596">
    <property type="entry name" value="IspD/F"/>
</dbReference>
<evidence type="ECO:0000259" key="12">
    <source>
        <dbReference type="Pfam" id="PF02542"/>
    </source>
</evidence>
<dbReference type="PANTHER" id="PTHR32125">
    <property type="entry name" value="2-C-METHYL-D-ERYTHRITOL 4-PHOSPHATE CYTIDYLYLTRANSFERASE, CHLOROPLASTIC"/>
    <property type="match status" value="1"/>
</dbReference>
<dbReference type="NCBIfam" id="TIGR00151">
    <property type="entry name" value="ispF"/>
    <property type="match status" value="1"/>
</dbReference>
<evidence type="ECO:0000256" key="5">
    <source>
        <dbReference type="ARBA" id="ARBA00009789"/>
    </source>
</evidence>
<dbReference type="UniPathway" id="UPA00056">
    <property type="reaction ID" value="UER00093"/>
</dbReference>
<name>A0A6J6IGX4_9ZZZZ</name>
<dbReference type="GO" id="GO:0016114">
    <property type="term" value="P:terpenoid biosynthetic process"/>
    <property type="evidence" value="ECO:0007669"/>
    <property type="project" value="InterPro"/>
</dbReference>
<sequence length="400" mass="41818">MTSRDLAVVVVAAGLGTRLGADKPKAFVNLAEKTLLEHTLENLASVASLEQVIIAVPAGHEAQTATLADMALAGASVRFDVVVGGVTRQESIANALGVIDLELSVVLVHDAARALAPASLFERVAAEVRRSNLGAIPVMKIADTIKRVDDEIVRETVDRNLLRAAQTPQGFVLAQLLEAYQATTNDYTDDAALAQAHGIQINAVEGDERAFKITTADDLAAAELRYLHQGAPTHFRTGIGTDVHRFTDDENKALYLGTIIWPGERGLDGHSDGDAVSHAIVDALLSAAGLGDIGSNFGVDRPEFAGANGKVFLEATLDLLKSNGFAVHNVAVQIIGNRPKVSPMRSKVEAALTEIIGAPVTLGATTTDGLGFLGNSEGVAAVATALIHASKQDPKGRLAS</sequence>
<keyword evidence="11" id="KW-0511">Multifunctional enzyme</keyword>
<dbReference type="Pfam" id="PF01128">
    <property type="entry name" value="IspD"/>
    <property type="match status" value="1"/>
</dbReference>
<evidence type="ECO:0000256" key="3">
    <source>
        <dbReference type="ARBA" id="ARBA00004709"/>
    </source>
</evidence>
<dbReference type="GO" id="GO:0050518">
    <property type="term" value="F:2-C-methyl-D-erythritol 4-phosphate cytidylyltransferase activity"/>
    <property type="evidence" value="ECO:0007669"/>
    <property type="project" value="InterPro"/>
</dbReference>
<evidence type="ECO:0000256" key="7">
    <source>
        <dbReference type="ARBA" id="ARBA00022695"/>
    </source>
</evidence>
<dbReference type="InterPro" id="IPR020555">
    <property type="entry name" value="MECDP_synthase_CS"/>
</dbReference>
<dbReference type="FunFam" id="3.90.550.10:FF:000003">
    <property type="entry name" value="2-C-methyl-D-erythritol 4-phosphate cytidylyltransferase"/>
    <property type="match status" value="1"/>
</dbReference>
<protein>
    <submittedName>
        <fullName evidence="13">Unannotated protein</fullName>
    </submittedName>
</protein>
<dbReference type="Gene3D" id="3.90.550.10">
    <property type="entry name" value="Spore Coat Polysaccharide Biosynthesis Protein SpsA, Chain A"/>
    <property type="match status" value="1"/>
</dbReference>
<evidence type="ECO:0000256" key="9">
    <source>
        <dbReference type="ARBA" id="ARBA00023229"/>
    </source>
</evidence>
<dbReference type="CDD" id="cd02516">
    <property type="entry name" value="CDP-ME_synthetase"/>
    <property type="match status" value="1"/>
</dbReference>
<dbReference type="HAMAP" id="MF_00108">
    <property type="entry name" value="IspD"/>
    <property type="match status" value="1"/>
</dbReference>
<keyword evidence="7" id="KW-0548">Nucleotidyltransferase</keyword>
<dbReference type="FunFam" id="3.30.1330.50:FF:000003">
    <property type="entry name" value="2-C-methyl-D-erythritol 2,4-cyclodiphosphate synthase"/>
    <property type="match status" value="1"/>
</dbReference>
<proteinExistence type="inferred from homology"/>
<dbReference type="InterPro" id="IPR001228">
    <property type="entry name" value="IspD"/>
</dbReference>
<keyword evidence="10" id="KW-0456">Lyase</keyword>
<comment type="pathway">
    <text evidence="4">Isoprenoid biosynthesis; isopentenyl diphosphate biosynthesis via DXP pathway; isopentenyl diphosphate from 1-deoxy-D-xylulose 5-phosphate: step 2/6.</text>
</comment>
<dbReference type="EMBL" id="CAEZVD010000077">
    <property type="protein sequence ID" value="CAB4623723.1"/>
    <property type="molecule type" value="Genomic_DNA"/>
</dbReference>
<evidence type="ECO:0000256" key="1">
    <source>
        <dbReference type="ARBA" id="ARBA00000200"/>
    </source>
</evidence>
<dbReference type="AlphaFoldDB" id="A0A6J6IGX4"/>
<dbReference type="InterPro" id="IPR036571">
    <property type="entry name" value="MECDP_synthase_sf"/>
</dbReference>
<evidence type="ECO:0000256" key="6">
    <source>
        <dbReference type="ARBA" id="ARBA00022679"/>
    </source>
</evidence>
<evidence type="ECO:0000256" key="10">
    <source>
        <dbReference type="ARBA" id="ARBA00023239"/>
    </source>
</evidence>
<dbReference type="GO" id="GO:0046872">
    <property type="term" value="F:metal ion binding"/>
    <property type="evidence" value="ECO:0007669"/>
    <property type="project" value="UniProtKB-KW"/>
</dbReference>
<evidence type="ECO:0000256" key="11">
    <source>
        <dbReference type="ARBA" id="ARBA00023268"/>
    </source>
</evidence>
<dbReference type="Pfam" id="PF02542">
    <property type="entry name" value="YgbB"/>
    <property type="match status" value="1"/>
</dbReference>
<dbReference type="InterPro" id="IPR003526">
    <property type="entry name" value="MECDP_synthase"/>
</dbReference>
<feature type="domain" description="2-C-methyl-D-erythritol 2,4-cyclodiphosphate synthase" evidence="12">
    <location>
        <begin position="235"/>
        <end position="387"/>
    </location>
</feature>
<dbReference type="GO" id="GO:0019288">
    <property type="term" value="P:isopentenyl diphosphate biosynthetic process, methylerythritol 4-phosphate pathway"/>
    <property type="evidence" value="ECO:0007669"/>
    <property type="project" value="UniProtKB-UniPathway"/>
</dbReference>
<evidence type="ECO:0000313" key="13">
    <source>
        <dbReference type="EMBL" id="CAB4623723.1"/>
    </source>
</evidence>
<reference evidence="13" key="1">
    <citation type="submission" date="2020-05" db="EMBL/GenBank/DDBJ databases">
        <authorList>
            <person name="Chiriac C."/>
            <person name="Salcher M."/>
            <person name="Ghai R."/>
            <person name="Kavagutti S V."/>
        </authorList>
    </citation>
    <scope>NUCLEOTIDE SEQUENCE</scope>
</reference>
<evidence type="ECO:0000256" key="4">
    <source>
        <dbReference type="ARBA" id="ARBA00004787"/>
    </source>
</evidence>
<keyword evidence="6" id="KW-0808">Transferase</keyword>
<dbReference type="Gene3D" id="3.30.1330.50">
    <property type="entry name" value="2-C-methyl-D-erythritol 2,4-cyclodiphosphate synthase"/>
    <property type="match status" value="1"/>
</dbReference>
<accession>A0A6J6IGX4</accession>
<keyword evidence="8" id="KW-0479">Metal-binding</keyword>
<dbReference type="InterPro" id="IPR034683">
    <property type="entry name" value="IspD/TarI"/>
</dbReference>
<dbReference type="HAMAP" id="MF_01520">
    <property type="entry name" value="IspDF"/>
    <property type="match status" value="1"/>
</dbReference>
<dbReference type="InterPro" id="IPR018294">
    <property type="entry name" value="ISPD_synthase_CS"/>
</dbReference>
<comment type="catalytic activity">
    <reaction evidence="1">
        <text>4-CDP-2-C-methyl-D-erythritol 2-phosphate = 2-C-methyl-D-erythritol 2,4-cyclic diphosphate + CMP</text>
        <dbReference type="Rhea" id="RHEA:23864"/>
        <dbReference type="ChEBI" id="CHEBI:57919"/>
        <dbReference type="ChEBI" id="CHEBI:58483"/>
        <dbReference type="ChEBI" id="CHEBI:60377"/>
        <dbReference type="EC" id="4.6.1.12"/>
    </reaction>
</comment>
<dbReference type="SUPFAM" id="SSF69765">
    <property type="entry name" value="IpsF-like"/>
    <property type="match status" value="1"/>
</dbReference>
<dbReference type="NCBIfam" id="TIGR00453">
    <property type="entry name" value="ispD"/>
    <property type="match status" value="1"/>
</dbReference>
<keyword evidence="9" id="KW-0414">Isoprene biosynthesis</keyword>
<dbReference type="HAMAP" id="MF_00107">
    <property type="entry name" value="IspF"/>
    <property type="match status" value="1"/>
</dbReference>
<dbReference type="PROSITE" id="PS01295">
    <property type="entry name" value="ISPD"/>
    <property type="match status" value="1"/>
</dbReference>
<evidence type="ECO:0000256" key="2">
    <source>
        <dbReference type="ARBA" id="ARBA00001968"/>
    </source>
</evidence>
<dbReference type="PROSITE" id="PS01350">
    <property type="entry name" value="ISPF"/>
    <property type="match status" value="1"/>
</dbReference>
<gene>
    <name evidence="13" type="ORF">UFOPK1909_00745</name>
</gene>
<dbReference type="InterPro" id="IPR029044">
    <property type="entry name" value="Nucleotide-diphossugar_trans"/>
</dbReference>
<comment type="pathway">
    <text evidence="3">Isoprenoid biosynthesis; isopentenyl diphosphate biosynthesis via DXP pathway; isopentenyl diphosphate from 1-deoxy-D-xylulose 5-phosphate: step 4/6.</text>
</comment>